<dbReference type="Gene3D" id="1.10.630.10">
    <property type="entry name" value="Cytochrome P450"/>
    <property type="match status" value="1"/>
</dbReference>
<accession>A0A8C5Q3X2</accession>
<keyword evidence="16" id="KW-1185">Reference proteome</keyword>
<comment type="cofactor">
    <cofactor evidence="1 13">
        <name>heme</name>
        <dbReference type="ChEBI" id="CHEBI:30413"/>
    </cofactor>
</comment>
<dbReference type="GO" id="GO:0020037">
    <property type="term" value="F:heme binding"/>
    <property type="evidence" value="ECO:0007669"/>
    <property type="project" value="InterPro"/>
</dbReference>
<organism evidence="15 16">
    <name type="scientific">Leptobrachium leishanense</name>
    <name type="common">Leishan spiny toad</name>
    <dbReference type="NCBI Taxonomy" id="445787"/>
    <lineage>
        <taxon>Eukaryota</taxon>
        <taxon>Metazoa</taxon>
        <taxon>Chordata</taxon>
        <taxon>Craniata</taxon>
        <taxon>Vertebrata</taxon>
        <taxon>Euteleostomi</taxon>
        <taxon>Amphibia</taxon>
        <taxon>Batrachia</taxon>
        <taxon>Anura</taxon>
        <taxon>Pelobatoidea</taxon>
        <taxon>Megophryidae</taxon>
        <taxon>Leptobrachium</taxon>
    </lineage>
</organism>
<dbReference type="PRINTS" id="PR00463">
    <property type="entry name" value="EP450I"/>
</dbReference>
<dbReference type="GO" id="GO:0019373">
    <property type="term" value="P:epoxygenase P450 pathway"/>
    <property type="evidence" value="ECO:0007669"/>
    <property type="project" value="TreeGrafter"/>
</dbReference>
<comment type="subcellular location">
    <subcellularLocation>
        <location evidence="3">Endoplasmic reticulum membrane</location>
        <topology evidence="3">Peripheral membrane protein</topology>
    </subcellularLocation>
    <subcellularLocation>
        <location evidence="2">Microsome membrane</location>
        <topology evidence="2">Peripheral membrane protein</topology>
    </subcellularLocation>
</comment>
<dbReference type="GO" id="GO:0005789">
    <property type="term" value="C:endoplasmic reticulum membrane"/>
    <property type="evidence" value="ECO:0007669"/>
    <property type="project" value="UniProtKB-SubCell"/>
</dbReference>
<evidence type="ECO:0000256" key="13">
    <source>
        <dbReference type="PIRSR" id="PIRSR602401-1"/>
    </source>
</evidence>
<dbReference type="InterPro" id="IPR002401">
    <property type="entry name" value="Cyt_P450_E_grp-I"/>
</dbReference>
<dbReference type="FunFam" id="1.10.630.10:FF:000238">
    <property type="entry name" value="Cytochrome P450 2A6"/>
    <property type="match status" value="1"/>
</dbReference>
<keyword evidence="5 13" id="KW-0349">Heme</keyword>
<protein>
    <recommendedName>
        <fullName evidence="17">Cytochrome P450</fullName>
    </recommendedName>
</protein>
<dbReference type="InterPro" id="IPR001128">
    <property type="entry name" value="Cyt_P450"/>
</dbReference>
<keyword evidence="7" id="KW-0256">Endoplasmic reticulum</keyword>
<evidence type="ECO:0008006" key="17">
    <source>
        <dbReference type="Google" id="ProtNLM"/>
    </source>
</evidence>
<evidence type="ECO:0000256" key="8">
    <source>
        <dbReference type="ARBA" id="ARBA00022848"/>
    </source>
</evidence>
<dbReference type="PRINTS" id="PR01684">
    <property type="entry name" value="EP450ICYP2A"/>
</dbReference>
<feature type="transmembrane region" description="Helical" evidence="14">
    <location>
        <begin position="7"/>
        <end position="24"/>
    </location>
</feature>
<dbReference type="CDD" id="cd11026">
    <property type="entry name" value="CYP2"/>
    <property type="match status" value="1"/>
</dbReference>
<dbReference type="GeneTree" id="ENSGT00940000162064"/>
<keyword evidence="14" id="KW-1133">Transmembrane helix</keyword>
<dbReference type="PANTHER" id="PTHR24300:SF386">
    <property type="entry name" value="CYTOCHROME P450"/>
    <property type="match status" value="1"/>
</dbReference>
<evidence type="ECO:0000256" key="11">
    <source>
        <dbReference type="ARBA" id="ARBA00023033"/>
    </source>
</evidence>
<reference evidence="15" key="1">
    <citation type="submission" date="2025-08" db="UniProtKB">
        <authorList>
            <consortium name="Ensembl"/>
        </authorList>
    </citation>
    <scope>IDENTIFICATION</scope>
</reference>
<dbReference type="InterPro" id="IPR036396">
    <property type="entry name" value="Cyt_P450_sf"/>
</dbReference>
<dbReference type="PRINTS" id="PR00385">
    <property type="entry name" value="P450"/>
</dbReference>
<dbReference type="SUPFAM" id="SSF48264">
    <property type="entry name" value="Cytochrome P450"/>
    <property type="match status" value="1"/>
</dbReference>
<evidence type="ECO:0000256" key="5">
    <source>
        <dbReference type="ARBA" id="ARBA00022617"/>
    </source>
</evidence>
<dbReference type="Proteomes" id="UP000694569">
    <property type="component" value="Unplaced"/>
</dbReference>
<comment type="similarity">
    <text evidence="4">Belongs to the cytochrome P450 family.</text>
</comment>
<reference evidence="15" key="2">
    <citation type="submission" date="2025-09" db="UniProtKB">
        <authorList>
            <consortium name="Ensembl"/>
        </authorList>
    </citation>
    <scope>IDENTIFICATION</scope>
</reference>
<dbReference type="GO" id="GO:0008392">
    <property type="term" value="F:arachidonate epoxygenase activity"/>
    <property type="evidence" value="ECO:0007669"/>
    <property type="project" value="TreeGrafter"/>
</dbReference>
<name>A0A8C5Q3X2_9ANUR</name>
<dbReference type="GO" id="GO:0005506">
    <property type="term" value="F:iron ion binding"/>
    <property type="evidence" value="ECO:0007669"/>
    <property type="project" value="InterPro"/>
</dbReference>
<keyword evidence="8" id="KW-0492">Microsome</keyword>
<keyword evidence="12 14" id="KW-0472">Membrane</keyword>
<evidence type="ECO:0000256" key="9">
    <source>
        <dbReference type="ARBA" id="ARBA00023002"/>
    </source>
</evidence>
<keyword evidence="11" id="KW-0503">Monooxygenase</keyword>
<dbReference type="Ensembl" id="ENSLLET00000032878.1">
    <property type="protein sequence ID" value="ENSLLEP00000031663.1"/>
    <property type="gene ID" value="ENSLLEG00000020013.1"/>
</dbReference>
<proteinExistence type="inferred from homology"/>
<evidence type="ECO:0000256" key="14">
    <source>
        <dbReference type="SAM" id="Phobius"/>
    </source>
</evidence>
<evidence type="ECO:0000256" key="12">
    <source>
        <dbReference type="ARBA" id="ARBA00023136"/>
    </source>
</evidence>
<dbReference type="InterPro" id="IPR008067">
    <property type="entry name" value="Cyt_P450_E_grp-I_CYP2A-like"/>
</dbReference>
<dbReference type="InterPro" id="IPR050182">
    <property type="entry name" value="Cytochrome_P450_fam2"/>
</dbReference>
<evidence type="ECO:0000256" key="6">
    <source>
        <dbReference type="ARBA" id="ARBA00022723"/>
    </source>
</evidence>
<keyword evidence="14" id="KW-0812">Transmembrane</keyword>
<evidence type="ECO:0000256" key="10">
    <source>
        <dbReference type="ARBA" id="ARBA00023004"/>
    </source>
</evidence>
<dbReference type="AlphaFoldDB" id="A0A8C5Q3X2"/>
<evidence type="ECO:0000256" key="2">
    <source>
        <dbReference type="ARBA" id="ARBA00004174"/>
    </source>
</evidence>
<sequence length="495" mass="57455">MDFSVDVSLLLTLCISCLFLVLWVKNFNWKNGNLPPGPRPLPILGNILDLRGDYVKTLTNFHHTYGDVCTIYLGSRPVILVTGYKALKEIYVDRGDDFLARGDAPLFDAYYKNYGVGFTSDVHRWRELRRFSLSALRDFGMGRKSIEEKIQEETACLVTEIKKMKEAFFDPRECLTKPPCNVMLSIMFGHRDEYDNEELQNLITYMYESFRIICSPWGQLFEMFPRIMLYLPGPHQMTFVYFNKLTHFVEKSVKLNKETLDPNNPRDYIDAFLIRIEKEKSDPQTEFTMRNLICCTLQIFYAGTETISNSMAYFLLLMMKYPDILTKVYEEIDRVIGRNHIPKVQDRNKMTYTDAVVHEIQRFIDLIPLGIPRRTTRDIRFRGYNIPKGTNIFPLLSSALKDPSCFPYPSEFNPNNFLDENGEFKKNDAFMPLAAGKRNCLGEALVRMELFLFFVTILQNFTLKSPVPAEELDITPDVSGLGNLPKPYRIAFIPR</sequence>
<dbReference type="Pfam" id="PF00067">
    <property type="entry name" value="p450"/>
    <property type="match status" value="1"/>
</dbReference>
<dbReference type="GO" id="GO:0016712">
    <property type="term" value="F:oxidoreductase activity, acting on paired donors, with incorporation or reduction of molecular oxygen, reduced flavin or flavoprotein as one donor, and incorporation of one atom of oxygen"/>
    <property type="evidence" value="ECO:0007669"/>
    <property type="project" value="InterPro"/>
</dbReference>
<keyword evidence="6 13" id="KW-0479">Metal-binding</keyword>
<feature type="binding site" description="axial binding residue" evidence="13">
    <location>
        <position position="440"/>
    </location>
    <ligand>
        <name>heme</name>
        <dbReference type="ChEBI" id="CHEBI:30413"/>
    </ligand>
    <ligandPart>
        <name>Fe</name>
        <dbReference type="ChEBI" id="CHEBI:18248"/>
    </ligandPart>
</feature>
<evidence type="ECO:0000313" key="15">
    <source>
        <dbReference type="Ensembl" id="ENSLLEP00000031663.1"/>
    </source>
</evidence>
<evidence type="ECO:0000256" key="3">
    <source>
        <dbReference type="ARBA" id="ARBA00004406"/>
    </source>
</evidence>
<keyword evidence="10 13" id="KW-0408">Iron</keyword>
<keyword evidence="9" id="KW-0560">Oxidoreductase</keyword>
<dbReference type="GO" id="GO:0006805">
    <property type="term" value="P:xenobiotic metabolic process"/>
    <property type="evidence" value="ECO:0007669"/>
    <property type="project" value="TreeGrafter"/>
</dbReference>
<evidence type="ECO:0000256" key="1">
    <source>
        <dbReference type="ARBA" id="ARBA00001971"/>
    </source>
</evidence>
<dbReference type="PANTHER" id="PTHR24300">
    <property type="entry name" value="CYTOCHROME P450 508A4-RELATED"/>
    <property type="match status" value="1"/>
</dbReference>
<evidence type="ECO:0000313" key="16">
    <source>
        <dbReference type="Proteomes" id="UP000694569"/>
    </source>
</evidence>
<evidence type="ECO:0000256" key="7">
    <source>
        <dbReference type="ARBA" id="ARBA00022824"/>
    </source>
</evidence>
<evidence type="ECO:0000256" key="4">
    <source>
        <dbReference type="ARBA" id="ARBA00010617"/>
    </source>
</evidence>